<keyword evidence="3" id="KW-0687">Ribonucleoprotein</keyword>
<dbReference type="PANTHER" id="PTHR12220">
    <property type="entry name" value="50S/60S RIBOSOMAL PROTEIN L16"/>
    <property type="match status" value="1"/>
</dbReference>
<comment type="similarity">
    <text evidence="1">Belongs to the universal ribosomal protein uL16 family.</text>
</comment>
<dbReference type="HAMAP" id="MF_01342">
    <property type="entry name" value="Ribosomal_uL16"/>
    <property type="match status" value="1"/>
</dbReference>
<dbReference type="InterPro" id="IPR000114">
    <property type="entry name" value="Ribosomal_uL16_bact-type"/>
</dbReference>
<dbReference type="GO" id="GO:0019843">
    <property type="term" value="F:rRNA binding"/>
    <property type="evidence" value="ECO:0007669"/>
    <property type="project" value="InterPro"/>
</dbReference>
<dbReference type="InterPro" id="IPR036920">
    <property type="entry name" value="Ribosomal_uL16_sf"/>
</dbReference>
<dbReference type="AlphaFoldDB" id="A0A485LXC8"/>
<evidence type="ECO:0000313" key="5">
    <source>
        <dbReference type="EMBL" id="VFU12819.1"/>
    </source>
</evidence>
<proteinExistence type="inferred from homology"/>
<gene>
    <name evidence="5" type="primary">rplP</name>
    <name evidence="5" type="ORF">SCFA_150010</name>
</gene>
<organism evidence="5">
    <name type="scientific">anaerobic digester metagenome</name>
    <dbReference type="NCBI Taxonomy" id="1263854"/>
    <lineage>
        <taxon>unclassified sequences</taxon>
        <taxon>metagenomes</taxon>
        <taxon>ecological metagenomes</taxon>
    </lineage>
</organism>
<dbReference type="PROSITE" id="PS00701">
    <property type="entry name" value="RIBOSOMAL_L16_2"/>
    <property type="match status" value="1"/>
</dbReference>
<sequence length="141" mass="15830">MLMPNKVKHRKVQRGRMKGSPEKGSKVSFGSYGLQSLEPQWVTARQIEAARIAITRYIKRGGKVWIRIFPDKPITKKPAETRMGKGKGAPEEWVAVVKPGRILFEIDGVSHELAQEAFRLAAHKLPLKTAFVVREGLNEGE</sequence>
<reference evidence="5" key="1">
    <citation type="submission" date="2019-03" db="EMBL/GenBank/DDBJ databases">
        <authorList>
            <person name="Hao L."/>
        </authorList>
    </citation>
    <scope>NUCLEOTIDE SEQUENCE</scope>
</reference>
<feature type="region of interest" description="Disordered" evidence="4">
    <location>
        <begin position="1"/>
        <end position="26"/>
    </location>
</feature>
<dbReference type="PRINTS" id="PR00060">
    <property type="entry name" value="RIBOSOMALL16"/>
</dbReference>
<feature type="compositionally biased region" description="Basic residues" evidence="4">
    <location>
        <begin position="1"/>
        <end position="17"/>
    </location>
</feature>
<name>A0A485LXC8_9ZZZZ</name>
<evidence type="ECO:0000256" key="3">
    <source>
        <dbReference type="ARBA" id="ARBA00023274"/>
    </source>
</evidence>
<dbReference type="Gene3D" id="3.90.1170.10">
    <property type="entry name" value="Ribosomal protein L10e/L16"/>
    <property type="match status" value="1"/>
</dbReference>
<dbReference type="InterPro" id="IPR047873">
    <property type="entry name" value="Ribosomal_uL16"/>
</dbReference>
<protein>
    <submittedName>
        <fullName evidence="5">50S ribosomal protein L16</fullName>
    </submittedName>
</protein>
<evidence type="ECO:0000256" key="4">
    <source>
        <dbReference type="SAM" id="MobiDB-lite"/>
    </source>
</evidence>
<evidence type="ECO:0000256" key="1">
    <source>
        <dbReference type="ARBA" id="ARBA00008931"/>
    </source>
</evidence>
<dbReference type="PROSITE" id="PS00586">
    <property type="entry name" value="RIBOSOMAL_L16_1"/>
    <property type="match status" value="1"/>
</dbReference>
<dbReference type="EMBL" id="CAADRM010000057">
    <property type="protein sequence ID" value="VFU12819.1"/>
    <property type="molecule type" value="Genomic_DNA"/>
</dbReference>
<dbReference type="CDD" id="cd01433">
    <property type="entry name" value="Ribosomal_L16_L10e"/>
    <property type="match status" value="1"/>
</dbReference>
<dbReference type="InterPro" id="IPR016180">
    <property type="entry name" value="Ribosomal_uL16_dom"/>
</dbReference>
<accession>A0A485LXC8</accession>
<dbReference type="GO" id="GO:0022625">
    <property type="term" value="C:cytosolic large ribosomal subunit"/>
    <property type="evidence" value="ECO:0007669"/>
    <property type="project" value="TreeGrafter"/>
</dbReference>
<dbReference type="FunFam" id="3.90.1170.10:FF:000001">
    <property type="entry name" value="50S ribosomal protein L16"/>
    <property type="match status" value="1"/>
</dbReference>
<dbReference type="SUPFAM" id="SSF54686">
    <property type="entry name" value="Ribosomal protein L16p/L10e"/>
    <property type="match status" value="1"/>
</dbReference>
<dbReference type="GO" id="GO:0006412">
    <property type="term" value="P:translation"/>
    <property type="evidence" value="ECO:0007669"/>
    <property type="project" value="InterPro"/>
</dbReference>
<evidence type="ECO:0000256" key="2">
    <source>
        <dbReference type="ARBA" id="ARBA00022980"/>
    </source>
</evidence>
<dbReference type="NCBIfam" id="TIGR01164">
    <property type="entry name" value="rplP_bact"/>
    <property type="match status" value="1"/>
</dbReference>
<dbReference type="InterPro" id="IPR020798">
    <property type="entry name" value="Ribosomal_uL16_CS"/>
</dbReference>
<dbReference type="Pfam" id="PF00252">
    <property type="entry name" value="Ribosomal_L16"/>
    <property type="match status" value="1"/>
</dbReference>
<keyword evidence="2 5" id="KW-0689">Ribosomal protein</keyword>
<dbReference type="GO" id="GO:0003735">
    <property type="term" value="F:structural constituent of ribosome"/>
    <property type="evidence" value="ECO:0007669"/>
    <property type="project" value="InterPro"/>
</dbReference>
<dbReference type="PANTHER" id="PTHR12220:SF13">
    <property type="entry name" value="LARGE RIBOSOMAL SUBUNIT PROTEIN UL16M"/>
    <property type="match status" value="1"/>
</dbReference>